<proteinExistence type="predicted"/>
<reference evidence="1" key="1">
    <citation type="journal article" date="2019" name="bioRxiv">
        <title>The Genome of the Zebra Mussel, Dreissena polymorpha: A Resource for Invasive Species Research.</title>
        <authorList>
            <person name="McCartney M.A."/>
            <person name="Auch B."/>
            <person name="Kono T."/>
            <person name="Mallez S."/>
            <person name="Zhang Y."/>
            <person name="Obille A."/>
            <person name="Becker A."/>
            <person name="Abrahante J.E."/>
            <person name="Garbe J."/>
            <person name="Badalamenti J.P."/>
            <person name="Herman A."/>
            <person name="Mangelson H."/>
            <person name="Liachko I."/>
            <person name="Sullivan S."/>
            <person name="Sone E.D."/>
            <person name="Koren S."/>
            <person name="Silverstein K.A.T."/>
            <person name="Beckman K.B."/>
            <person name="Gohl D.M."/>
        </authorList>
    </citation>
    <scope>NUCLEOTIDE SEQUENCE</scope>
    <source>
        <strain evidence="1">Duluth1</strain>
        <tissue evidence="1">Whole animal</tissue>
    </source>
</reference>
<evidence type="ECO:0000313" key="2">
    <source>
        <dbReference type="Proteomes" id="UP000828390"/>
    </source>
</evidence>
<keyword evidence="2" id="KW-1185">Reference proteome</keyword>
<evidence type="ECO:0000313" key="1">
    <source>
        <dbReference type="EMBL" id="KAH3703923.1"/>
    </source>
</evidence>
<comment type="caution">
    <text evidence="1">The sequence shown here is derived from an EMBL/GenBank/DDBJ whole genome shotgun (WGS) entry which is preliminary data.</text>
</comment>
<sequence>MVHIIQEQLIEVSRNKGQVTQHLLYLCKQLVWNNLSIHSIELLLSNIDAGMEVELAKAPL</sequence>
<reference evidence="1" key="2">
    <citation type="submission" date="2020-11" db="EMBL/GenBank/DDBJ databases">
        <authorList>
            <person name="McCartney M.A."/>
            <person name="Auch B."/>
            <person name="Kono T."/>
            <person name="Mallez S."/>
            <person name="Becker A."/>
            <person name="Gohl D.M."/>
            <person name="Silverstein K.A.T."/>
            <person name="Koren S."/>
            <person name="Bechman K.B."/>
            <person name="Herman A."/>
            <person name="Abrahante J.E."/>
            <person name="Garbe J."/>
        </authorList>
    </citation>
    <scope>NUCLEOTIDE SEQUENCE</scope>
    <source>
        <strain evidence="1">Duluth1</strain>
        <tissue evidence="1">Whole animal</tissue>
    </source>
</reference>
<accession>A0A9D4BQQ2</accession>
<gene>
    <name evidence="1" type="ORF">DPMN_078975</name>
</gene>
<organism evidence="1 2">
    <name type="scientific">Dreissena polymorpha</name>
    <name type="common">Zebra mussel</name>
    <name type="synonym">Mytilus polymorpha</name>
    <dbReference type="NCBI Taxonomy" id="45954"/>
    <lineage>
        <taxon>Eukaryota</taxon>
        <taxon>Metazoa</taxon>
        <taxon>Spiralia</taxon>
        <taxon>Lophotrochozoa</taxon>
        <taxon>Mollusca</taxon>
        <taxon>Bivalvia</taxon>
        <taxon>Autobranchia</taxon>
        <taxon>Heteroconchia</taxon>
        <taxon>Euheterodonta</taxon>
        <taxon>Imparidentia</taxon>
        <taxon>Neoheterodontei</taxon>
        <taxon>Myida</taxon>
        <taxon>Dreissenoidea</taxon>
        <taxon>Dreissenidae</taxon>
        <taxon>Dreissena</taxon>
    </lineage>
</organism>
<name>A0A9D4BQQ2_DREPO</name>
<dbReference type="AlphaFoldDB" id="A0A9D4BQQ2"/>
<protein>
    <submittedName>
        <fullName evidence="1">Uncharacterized protein</fullName>
    </submittedName>
</protein>
<dbReference type="Proteomes" id="UP000828390">
    <property type="component" value="Unassembled WGS sequence"/>
</dbReference>
<dbReference type="EMBL" id="JAIWYP010000015">
    <property type="protein sequence ID" value="KAH3703923.1"/>
    <property type="molecule type" value="Genomic_DNA"/>
</dbReference>